<dbReference type="HAMAP" id="MF_00270">
    <property type="entry name" value="Ribosomal_bS18"/>
    <property type="match status" value="1"/>
</dbReference>
<dbReference type="InterPro" id="IPR001648">
    <property type="entry name" value="Ribosomal_bS18"/>
</dbReference>
<sequence length="274" mass="31054">MKIVRNVLWTANACLSRSSSHHPQVYRTFSALPNFAPDDKQNTNSFGSAEDFERRILGDSTGNKPSPNSFFRKLGKVEKAYDRSGLGSMFGSGNRSSILDGLGESFNTLSDGMDGKLKEAASYFEFDPNEVEKEDYAYRADMTFWPGNTYELKDIDLKKPGVRKPKRRVEFETTTEEVLRKADFRNVRFLANFITEAGILVKRSKTGISAKAQRKIAREIKTARAFGLMPFTTMGTKQFVFGRTMEDLDADYEYEMYDSNFVDTEAGRESPFKA</sequence>
<dbReference type="Proteomes" id="UP000222542">
    <property type="component" value="Unassembled WGS sequence"/>
</dbReference>
<dbReference type="InterPro" id="IPR036870">
    <property type="entry name" value="Ribosomal_bS18_sf"/>
</dbReference>
<dbReference type="KEGG" id="cann:107843481"/>
<gene>
    <name evidence="7" type="ORF">T459_25964</name>
</gene>
<evidence type="ECO:0000313" key="7">
    <source>
        <dbReference type="EMBL" id="PHT70860.1"/>
    </source>
</evidence>
<comment type="similarity">
    <text evidence="6">Belongs to the bacterial ribosomal protein bS18 family.</text>
</comment>
<dbReference type="GO" id="GO:0070181">
    <property type="term" value="F:small ribosomal subunit rRNA binding"/>
    <property type="evidence" value="ECO:0000318"/>
    <property type="project" value="GO_Central"/>
</dbReference>
<evidence type="ECO:0000256" key="6">
    <source>
        <dbReference type="RuleBase" id="RU003910"/>
    </source>
</evidence>
<evidence type="ECO:0000313" key="8">
    <source>
        <dbReference type="Proteomes" id="UP000222542"/>
    </source>
</evidence>
<organism evidence="7 8">
    <name type="scientific">Capsicum annuum</name>
    <name type="common">Capsicum pepper</name>
    <dbReference type="NCBI Taxonomy" id="4072"/>
    <lineage>
        <taxon>Eukaryota</taxon>
        <taxon>Viridiplantae</taxon>
        <taxon>Streptophyta</taxon>
        <taxon>Embryophyta</taxon>
        <taxon>Tracheophyta</taxon>
        <taxon>Spermatophyta</taxon>
        <taxon>Magnoliopsida</taxon>
        <taxon>eudicotyledons</taxon>
        <taxon>Gunneridae</taxon>
        <taxon>Pentapetalae</taxon>
        <taxon>asterids</taxon>
        <taxon>lamiids</taxon>
        <taxon>Solanales</taxon>
        <taxon>Solanaceae</taxon>
        <taxon>Solanoideae</taxon>
        <taxon>Capsiceae</taxon>
        <taxon>Capsicum</taxon>
    </lineage>
</organism>
<dbReference type="PANTHER" id="PTHR13479:SF65">
    <property type="entry name" value="F10K1.8 PROTEIN"/>
    <property type="match status" value="1"/>
</dbReference>
<dbReference type="EMBL" id="AYRZ02000010">
    <property type="protein sequence ID" value="PHT70860.1"/>
    <property type="molecule type" value="Genomic_DNA"/>
</dbReference>
<dbReference type="OrthoDB" id="21463at2759"/>
<evidence type="ECO:0000256" key="4">
    <source>
        <dbReference type="ARBA" id="ARBA00023274"/>
    </source>
</evidence>
<dbReference type="FunFam" id="4.10.640.10:FF:000009">
    <property type="entry name" value="Ribosomal protein S18"/>
    <property type="match status" value="1"/>
</dbReference>
<keyword evidence="4 6" id="KW-0687">Ribonucleoprotein</keyword>
<evidence type="ECO:0000256" key="5">
    <source>
        <dbReference type="ARBA" id="ARBA00035266"/>
    </source>
</evidence>
<dbReference type="PANTHER" id="PTHR13479">
    <property type="entry name" value="30S RIBOSOMAL PROTEIN S18"/>
    <property type="match status" value="1"/>
</dbReference>
<dbReference type="PRINTS" id="PR00974">
    <property type="entry name" value="RIBOSOMALS18"/>
</dbReference>
<reference evidence="7 8" key="2">
    <citation type="journal article" date="2017" name="Genome Biol.">
        <title>New reference genome sequences of hot pepper reveal the massive evolution of plant disease-resistance genes by retroduplication.</title>
        <authorList>
            <person name="Kim S."/>
            <person name="Park J."/>
            <person name="Yeom S.I."/>
            <person name="Kim Y.M."/>
            <person name="Seo E."/>
            <person name="Kim K.T."/>
            <person name="Kim M.S."/>
            <person name="Lee J.M."/>
            <person name="Cheong K."/>
            <person name="Shin H.S."/>
            <person name="Kim S.B."/>
            <person name="Han K."/>
            <person name="Lee J."/>
            <person name="Park M."/>
            <person name="Lee H.A."/>
            <person name="Lee H.Y."/>
            <person name="Lee Y."/>
            <person name="Oh S."/>
            <person name="Lee J.H."/>
            <person name="Choi E."/>
            <person name="Choi E."/>
            <person name="Lee S.E."/>
            <person name="Jeon J."/>
            <person name="Kim H."/>
            <person name="Choi G."/>
            <person name="Song H."/>
            <person name="Lee J."/>
            <person name="Lee S.C."/>
            <person name="Kwon J.K."/>
            <person name="Lee H.Y."/>
            <person name="Koo N."/>
            <person name="Hong Y."/>
            <person name="Kim R.W."/>
            <person name="Kang W.H."/>
            <person name="Huh J.H."/>
            <person name="Kang B.C."/>
            <person name="Yang T.J."/>
            <person name="Lee Y.H."/>
            <person name="Bennetzen J.L."/>
            <person name="Choi D."/>
        </authorList>
    </citation>
    <scope>NUCLEOTIDE SEQUENCE [LARGE SCALE GENOMIC DNA]</scope>
    <source>
        <strain evidence="8">cv. CM334</strain>
    </source>
</reference>
<dbReference type="SMR" id="A0A1U8E7U0"/>
<dbReference type="GO" id="GO:0003735">
    <property type="term" value="F:structural constituent of ribosome"/>
    <property type="evidence" value="ECO:0000318"/>
    <property type="project" value="GO_Central"/>
</dbReference>
<proteinExistence type="inferred from homology"/>
<keyword evidence="1" id="KW-0699">rRNA-binding</keyword>
<evidence type="ECO:0000256" key="1">
    <source>
        <dbReference type="ARBA" id="ARBA00022730"/>
    </source>
</evidence>
<keyword evidence="3 6" id="KW-0689">Ribosomal protein</keyword>
<dbReference type="AlphaFoldDB" id="A0A1U8E7U0"/>
<dbReference type="Gramene" id="PHT70860">
    <property type="protein sequence ID" value="PHT70860"/>
    <property type="gene ID" value="T459_25964"/>
</dbReference>
<accession>A0A1U8E7U0</accession>
<dbReference type="GO" id="GO:0006412">
    <property type="term" value="P:translation"/>
    <property type="evidence" value="ECO:0000318"/>
    <property type="project" value="GO_Central"/>
</dbReference>
<dbReference type="GO" id="GO:0005763">
    <property type="term" value="C:mitochondrial small ribosomal subunit"/>
    <property type="evidence" value="ECO:0000318"/>
    <property type="project" value="GO_Central"/>
</dbReference>
<evidence type="ECO:0000256" key="3">
    <source>
        <dbReference type="ARBA" id="ARBA00022980"/>
    </source>
</evidence>
<dbReference type="Pfam" id="PF01084">
    <property type="entry name" value="Ribosomal_S18"/>
    <property type="match status" value="1"/>
</dbReference>
<keyword evidence="8" id="KW-1185">Reference proteome</keyword>
<keyword evidence="2" id="KW-0694">RNA-binding</keyword>
<protein>
    <recommendedName>
        <fullName evidence="5">Small ribosomal subunit protein bS18c</fullName>
    </recommendedName>
</protein>
<name>A0A1U8E7U0_CAPAN</name>
<dbReference type="NCBIfam" id="TIGR00165">
    <property type="entry name" value="S18"/>
    <property type="match status" value="1"/>
</dbReference>
<dbReference type="OMA" id="MTYEPKD"/>
<comment type="caution">
    <text evidence="7">The sequence shown here is derived from an EMBL/GenBank/DDBJ whole genome shotgun (WGS) entry which is preliminary data.</text>
</comment>
<dbReference type="SUPFAM" id="SSF46911">
    <property type="entry name" value="Ribosomal protein S18"/>
    <property type="match status" value="1"/>
</dbReference>
<dbReference type="Gene3D" id="4.10.640.10">
    <property type="entry name" value="Ribosomal protein S18"/>
    <property type="match status" value="1"/>
</dbReference>
<reference evidence="7 8" key="1">
    <citation type="journal article" date="2014" name="Nat. Genet.">
        <title>Genome sequence of the hot pepper provides insights into the evolution of pungency in Capsicum species.</title>
        <authorList>
            <person name="Kim S."/>
            <person name="Park M."/>
            <person name="Yeom S.I."/>
            <person name="Kim Y.M."/>
            <person name="Lee J.M."/>
            <person name="Lee H.A."/>
            <person name="Seo E."/>
            <person name="Choi J."/>
            <person name="Cheong K."/>
            <person name="Kim K.T."/>
            <person name="Jung K."/>
            <person name="Lee G.W."/>
            <person name="Oh S.K."/>
            <person name="Bae C."/>
            <person name="Kim S.B."/>
            <person name="Lee H.Y."/>
            <person name="Kim S.Y."/>
            <person name="Kim M.S."/>
            <person name="Kang B.C."/>
            <person name="Jo Y.D."/>
            <person name="Yang H.B."/>
            <person name="Jeong H.J."/>
            <person name="Kang W.H."/>
            <person name="Kwon J.K."/>
            <person name="Shin C."/>
            <person name="Lim J.Y."/>
            <person name="Park J.H."/>
            <person name="Huh J.H."/>
            <person name="Kim J.S."/>
            <person name="Kim B.D."/>
            <person name="Cohen O."/>
            <person name="Paran I."/>
            <person name="Suh M.C."/>
            <person name="Lee S.B."/>
            <person name="Kim Y.K."/>
            <person name="Shin Y."/>
            <person name="Noh S.J."/>
            <person name="Park J."/>
            <person name="Seo Y.S."/>
            <person name="Kwon S.Y."/>
            <person name="Kim H.A."/>
            <person name="Park J.M."/>
            <person name="Kim H.J."/>
            <person name="Choi S.B."/>
            <person name="Bosland P.W."/>
            <person name="Reeves G."/>
            <person name="Jo S.H."/>
            <person name="Lee B.W."/>
            <person name="Cho H.T."/>
            <person name="Choi H.S."/>
            <person name="Lee M.S."/>
            <person name="Yu Y."/>
            <person name="Do Choi Y."/>
            <person name="Park B.S."/>
            <person name="van Deynze A."/>
            <person name="Ashrafi H."/>
            <person name="Hill T."/>
            <person name="Kim W.T."/>
            <person name="Pai H.S."/>
            <person name="Ahn H.K."/>
            <person name="Yeam I."/>
            <person name="Giovannoni J.J."/>
            <person name="Rose J.K."/>
            <person name="Sorensen I."/>
            <person name="Lee S.J."/>
            <person name="Kim R.W."/>
            <person name="Choi I.Y."/>
            <person name="Choi B.S."/>
            <person name="Lim J.S."/>
            <person name="Lee Y.H."/>
            <person name="Choi D."/>
        </authorList>
    </citation>
    <scope>NUCLEOTIDE SEQUENCE [LARGE SCALE GENOMIC DNA]</scope>
    <source>
        <strain evidence="8">cv. CM334</strain>
    </source>
</reference>
<evidence type="ECO:0000256" key="2">
    <source>
        <dbReference type="ARBA" id="ARBA00022884"/>
    </source>
</evidence>
<dbReference type="STRING" id="4072.A0A1U8E7U0"/>